<name>A0A3A6TFC4_9GAMM</name>
<dbReference type="Proteomes" id="UP000273022">
    <property type="component" value="Unassembled WGS sequence"/>
</dbReference>
<proteinExistence type="predicted"/>
<evidence type="ECO:0000313" key="1">
    <source>
        <dbReference type="EMBL" id="RJY06754.1"/>
    </source>
</evidence>
<accession>A0A3A6TFC4</accession>
<evidence type="ECO:0000313" key="2">
    <source>
        <dbReference type="Proteomes" id="UP000273022"/>
    </source>
</evidence>
<organism evidence="1 2">
    <name type="scientific">Parashewanella spongiae</name>
    <dbReference type="NCBI Taxonomy" id="342950"/>
    <lineage>
        <taxon>Bacteria</taxon>
        <taxon>Pseudomonadati</taxon>
        <taxon>Pseudomonadota</taxon>
        <taxon>Gammaproteobacteria</taxon>
        <taxon>Alteromonadales</taxon>
        <taxon>Shewanellaceae</taxon>
        <taxon>Parashewanella</taxon>
    </lineage>
</organism>
<protein>
    <submittedName>
        <fullName evidence="1">Uncharacterized protein</fullName>
    </submittedName>
</protein>
<reference evidence="1 2" key="1">
    <citation type="submission" date="2018-09" db="EMBL/GenBank/DDBJ databases">
        <title>Phylogeny of the Shewanellaceae, and recommendation for two new genera, Pseudoshewanella and Parashewanella.</title>
        <authorList>
            <person name="Wang G."/>
        </authorList>
    </citation>
    <scope>NUCLEOTIDE SEQUENCE [LARGE SCALE GENOMIC DNA]</scope>
    <source>
        <strain evidence="1 2">KCTC 22492</strain>
    </source>
</reference>
<sequence>MIVFLAKTVGFIDRHSREYTDFGYSNIIPITVIKFPAQSYVCVQSTSEIGEDIAITDIQNCRYHTATLRQFCVVI</sequence>
<dbReference type="EMBL" id="QYYH01000154">
    <property type="protein sequence ID" value="RJY06754.1"/>
    <property type="molecule type" value="Genomic_DNA"/>
</dbReference>
<keyword evidence="2" id="KW-1185">Reference proteome</keyword>
<gene>
    <name evidence="1" type="ORF">D5R81_17420</name>
</gene>
<comment type="caution">
    <text evidence="1">The sequence shown here is derived from an EMBL/GenBank/DDBJ whole genome shotgun (WGS) entry which is preliminary data.</text>
</comment>
<dbReference type="AlphaFoldDB" id="A0A3A6TFC4"/>